<keyword evidence="1" id="KW-1133">Transmembrane helix</keyword>
<evidence type="ECO:0000313" key="3">
    <source>
        <dbReference type="Proteomes" id="UP001610631"/>
    </source>
</evidence>
<keyword evidence="1" id="KW-0812">Transmembrane</keyword>
<evidence type="ECO:0000313" key="2">
    <source>
        <dbReference type="EMBL" id="MFH7598105.1"/>
    </source>
</evidence>
<feature type="transmembrane region" description="Helical" evidence="1">
    <location>
        <begin position="46"/>
        <end position="65"/>
    </location>
</feature>
<accession>A0ABW7PI78</accession>
<reference evidence="2 3" key="1">
    <citation type="submission" date="2024-03" db="EMBL/GenBank/DDBJ databases">
        <title>Whole genome sequencing of Streptomyces racemochromogenes, to identify antimicrobial biosynthetic gene clusters.</title>
        <authorList>
            <person name="Suryawanshi P."/>
            <person name="Krishnaraj P.U."/>
            <person name="Arun Y.P."/>
            <person name="Suryawanshi M.P."/>
            <person name="Rakshit O."/>
        </authorList>
    </citation>
    <scope>NUCLEOTIDE SEQUENCE [LARGE SCALE GENOMIC DNA]</scope>
    <source>
        <strain evidence="2 3">AUDT626</strain>
    </source>
</reference>
<comment type="caution">
    <text evidence="2">The sequence shown here is derived from an EMBL/GenBank/DDBJ whole genome shotgun (WGS) entry which is preliminary data.</text>
</comment>
<proteinExistence type="predicted"/>
<organism evidence="2 3">
    <name type="scientific">Streptomyces racemochromogenes</name>
    <dbReference type="NCBI Taxonomy" id="67353"/>
    <lineage>
        <taxon>Bacteria</taxon>
        <taxon>Bacillati</taxon>
        <taxon>Actinomycetota</taxon>
        <taxon>Actinomycetes</taxon>
        <taxon>Kitasatosporales</taxon>
        <taxon>Streptomycetaceae</taxon>
        <taxon>Streptomyces</taxon>
    </lineage>
</organism>
<dbReference type="Proteomes" id="UP001610631">
    <property type="component" value="Unassembled WGS sequence"/>
</dbReference>
<keyword evidence="3" id="KW-1185">Reference proteome</keyword>
<evidence type="ECO:0000256" key="1">
    <source>
        <dbReference type="SAM" id="Phobius"/>
    </source>
</evidence>
<protein>
    <submittedName>
        <fullName evidence="2">Uncharacterized protein</fullName>
    </submittedName>
</protein>
<sequence>MGSTADTGLFGLGVRGTVGLGLFGLGTLGILVGSRCERGWEHWNRTQRIICSVSGAVAFAGLIVMG</sequence>
<dbReference type="EMBL" id="JBBDHD010000070">
    <property type="protein sequence ID" value="MFH7598105.1"/>
    <property type="molecule type" value="Genomic_DNA"/>
</dbReference>
<keyword evidence="1" id="KW-0472">Membrane</keyword>
<feature type="transmembrane region" description="Helical" evidence="1">
    <location>
        <begin position="12"/>
        <end position="34"/>
    </location>
</feature>
<gene>
    <name evidence="2" type="ORF">WDV06_23835</name>
</gene>
<dbReference type="RefSeq" id="WP_395511820.1">
    <property type="nucleotide sequence ID" value="NZ_JBBDHD010000070.1"/>
</dbReference>
<name>A0ABW7PI78_9ACTN</name>